<feature type="compositionally biased region" description="Polar residues" evidence="1">
    <location>
        <begin position="818"/>
        <end position="840"/>
    </location>
</feature>
<evidence type="ECO:0000256" key="1">
    <source>
        <dbReference type="SAM" id="MobiDB-lite"/>
    </source>
</evidence>
<evidence type="ECO:0000313" key="2">
    <source>
        <dbReference type="EMBL" id="PSK60129.1"/>
    </source>
</evidence>
<dbReference type="STRING" id="40998.A0A2P8AI51"/>
<feature type="compositionally biased region" description="Low complexity" evidence="1">
    <location>
        <begin position="122"/>
        <end position="158"/>
    </location>
</feature>
<feature type="compositionally biased region" description="Low complexity" evidence="1">
    <location>
        <begin position="309"/>
        <end position="323"/>
    </location>
</feature>
<sequence length="1475" mass="156553">MPSIFSRRRGSTGQMHHNAPVSSAAAVAANSAFLKNSPSAASLSNAAAAAALRSHTTTPEPIAHLQTKRMVRRGSQSSNGSGVIMGGPGQGQRPVVRRSSQGSMTERSFRSPSPGRTSPHGARPAADDAPPVPAVPASRPVSRASQTPTTAKSTTPAPVKVYQPTGLPKVQELQREGSQNSINFSRPNYSPPVSPTRPKTPGSWFGAPTETNVAPRQSVHDRPKSALSMSSGTKSGIEAGLQSVGRSPSKKKQKPATANQGARLAAGSLSPGPQGTAVRSSGQETKKTTSQPEQPAQISKQQPKKKQAAKSPAKSAPAPAEPAGSDADVSDRDRRMKSPSPSGERRPTHTLNKQPSVVMEEPESEQDAIARKRRSQDGPYPKMASAKRSPVLEQQLGPRSREPSLTPSMSSAGSPQQRSRFSLEVPEPHRSAHFSNNVVDTPSGIRHNPPPRSVSPAKSALKHSPSSSIRTSSPVISNSPPNRPPGSDTSDTMSMTSQDGIRAGKRKKSVRVSFDESAIEKVPEQQEKPHVNGIKTARRSLSPAMSDEDLDDETMKPRPALPSFGSVRNSASRKDQPDTVEKVTETLPDKRTKQHDVSQGVSSDHAIASILVSDREHKASRNENEPLPPEVTSVEGSGHFTDSAESSDEEELVKVAVSPQQEPARQHTEPINAVEKGSVPNAAGEPSQSIDVPDIQVLPATPGIEEPSKPIEVQEPRSARISVPGGWDDAEEDMIEEENAQVAGSTSAQAVSVPASQPQPQPQPVEVPSEPAEESDSDDSAAFSDAAEDASEMEAFGYASLDAIVESPVPPRAHKTAESTSPTMSTPLMDSTPEISTPTTDGKDWSRASAYWSNQKQQLQRRESDQLSADEAAPAPVPTKTKTKSTKPKSKPVVEVAQSAAQPKSRASGAKQPAQQMRSSMRTSMREAPPQVTEERPTTFRKTMRGPPPEAARPAQQTRTQQAPKSAMQQKTMRPALAGGPPRQAAAPVQKPRAPPVAPQDDSDSESSFRRKPRRGSASETGGYTMKRSMRSGSVDMARERRPSSSQSAAGAGRWSLRSLSPVGDTPQSAKSNFRTSLRGTSIPEAPTLRGNSSIAKERAPKTSSKFSMSGFSRAKSPPPTAAPASKKAFKSRFADSDSEGEAPAARPARAAKGGFKSRFVDSDDEDTQPRHMPADLTPVRGIPRPKNDTGNDSTDLDDSSDDEFSRRRRAKRDSARTVAKPIVPSQADVERAMAAARQNVASMTGNQSLLEPEQTPTKGKVQKRVTLQTEARPQSPPASPSKADGAPVRRKGLLGSIFGRRNSSSSVTSPVAKQPVAAAPGTEMSPPASPSSPRGKLQRRQAPKLQRSSSAQSNMSVTSTTTANAPSTPAMPALEEGKEEDEEDDANWPLAPLAPPPKMPAAIAEGSRPASSDGVTESGRSKMAEGRPALGTRSRSGNELGKKEGVGEGNGIYSDKTGKKKRFGRLRKAFGLND</sequence>
<name>A0A2P8AI51_9PEZI</name>
<feature type="compositionally biased region" description="Basic and acidic residues" evidence="1">
    <location>
        <begin position="613"/>
        <end position="624"/>
    </location>
</feature>
<evidence type="ECO:0000313" key="3">
    <source>
        <dbReference type="Proteomes" id="UP000243723"/>
    </source>
</evidence>
<feature type="compositionally biased region" description="Polar residues" evidence="1">
    <location>
        <begin position="98"/>
        <end position="116"/>
    </location>
</feature>
<keyword evidence="3" id="KW-1185">Reference proteome</keyword>
<feature type="compositionally biased region" description="Polar residues" evidence="1">
    <location>
        <begin position="271"/>
        <end position="293"/>
    </location>
</feature>
<feature type="compositionally biased region" description="Low complexity" evidence="1">
    <location>
        <begin position="1357"/>
        <end position="1374"/>
    </location>
</feature>
<feature type="compositionally biased region" description="Low complexity" evidence="1">
    <location>
        <begin position="487"/>
        <end position="497"/>
    </location>
</feature>
<feature type="compositionally biased region" description="Polar residues" evidence="1">
    <location>
        <begin position="1302"/>
        <end position="1312"/>
    </location>
</feature>
<feature type="compositionally biased region" description="Polar residues" evidence="1">
    <location>
        <begin position="1102"/>
        <end position="1111"/>
    </location>
</feature>
<feature type="region of interest" description="Disordered" evidence="1">
    <location>
        <begin position="52"/>
        <end position="1475"/>
    </location>
</feature>
<feature type="compositionally biased region" description="Basic and acidic residues" evidence="1">
    <location>
        <begin position="518"/>
        <end position="530"/>
    </location>
</feature>
<feature type="compositionally biased region" description="Low complexity" evidence="1">
    <location>
        <begin position="952"/>
        <end position="964"/>
    </location>
</feature>
<dbReference type="Proteomes" id="UP000243723">
    <property type="component" value="Unassembled WGS sequence"/>
</dbReference>
<feature type="region of interest" description="Disordered" evidence="1">
    <location>
        <begin position="1"/>
        <end position="24"/>
    </location>
</feature>
<feature type="compositionally biased region" description="Acidic residues" evidence="1">
    <location>
        <begin position="1378"/>
        <end position="1387"/>
    </location>
</feature>
<feature type="compositionally biased region" description="Basic and acidic residues" evidence="1">
    <location>
        <begin position="572"/>
        <end position="596"/>
    </location>
</feature>
<reference evidence="2 3" key="1">
    <citation type="submission" date="2017-05" db="EMBL/GenBank/DDBJ databases">
        <title>Draft genome sequence of Elsinoe australis.</title>
        <authorList>
            <person name="Cheng Q."/>
        </authorList>
    </citation>
    <scope>NUCLEOTIDE SEQUENCE [LARGE SCALE GENOMIC DNA]</scope>
    <source>
        <strain evidence="2 3">NL1</strain>
    </source>
</reference>
<feature type="compositionally biased region" description="Low complexity" evidence="1">
    <location>
        <begin position="464"/>
        <end position="479"/>
    </location>
</feature>
<feature type="compositionally biased region" description="Basic and acidic residues" evidence="1">
    <location>
        <begin position="706"/>
        <end position="718"/>
    </location>
</feature>
<feature type="compositionally biased region" description="Polar residues" evidence="1">
    <location>
        <begin position="403"/>
        <end position="420"/>
    </location>
</feature>
<feature type="compositionally biased region" description="Low complexity" evidence="1">
    <location>
        <begin position="747"/>
        <end position="756"/>
    </location>
</feature>
<feature type="compositionally biased region" description="Acidic residues" evidence="1">
    <location>
        <begin position="728"/>
        <end position="739"/>
    </location>
</feature>
<feature type="compositionally biased region" description="Basic residues" evidence="1">
    <location>
        <begin position="1459"/>
        <end position="1469"/>
    </location>
</feature>
<protein>
    <submittedName>
        <fullName evidence="2">Autophagy protein 5</fullName>
    </submittedName>
</protein>
<feature type="compositionally biased region" description="Basic residues" evidence="1">
    <location>
        <begin position="1"/>
        <end position="10"/>
    </location>
</feature>
<gene>
    <name evidence="2" type="ORF">B9Z65_1027</name>
</gene>
<feature type="compositionally biased region" description="Polar residues" evidence="1">
    <location>
        <begin position="1240"/>
        <end position="1258"/>
    </location>
</feature>
<feature type="compositionally biased region" description="Polar residues" evidence="1">
    <location>
        <begin position="1066"/>
        <end position="1080"/>
    </location>
</feature>
<feature type="compositionally biased region" description="Polar residues" evidence="1">
    <location>
        <begin position="176"/>
        <end position="188"/>
    </location>
</feature>
<accession>A0A2P8AI51</accession>
<feature type="compositionally biased region" description="Low complexity" evidence="1">
    <location>
        <begin position="1143"/>
        <end position="1152"/>
    </location>
</feature>
<organism evidence="2 3">
    <name type="scientific">Elsinoe australis</name>
    <dbReference type="NCBI Taxonomy" id="40998"/>
    <lineage>
        <taxon>Eukaryota</taxon>
        <taxon>Fungi</taxon>
        <taxon>Dikarya</taxon>
        <taxon>Ascomycota</taxon>
        <taxon>Pezizomycotina</taxon>
        <taxon>Dothideomycetes</taxon>
        <taxon>Dothideomycetidae</taxon>
        <taxon>Myriangiales</taxon>
        <taxon>Elsinoaceae</taxon>
        <taxon>Elsinoe</taxon>
    </lineage>
</organism>
<feature type="compositionally biased region" description="Polar residues" evidence="1">
    <location>
        <begin position="1347"/>
        <end position="1356"/>
    </location>
</feature>
<feature type="compositionally biased region" description="Polar residues" evidence="1">
    <location>
        <begin position="913"/>
        <end position="923"/>
    </location>
</feature>
<dbReference type="EMBL" id="NHZQ01000003">
    <property type="protein sequence ID" value="PSK60129.1"/>
    <property type="molecule type" value="Genomic_DNA"/>
</dbReference>
<dbReference type="OrthoDB" id="5423926at2759"/>
<proteinExistence type="predicted"/>
<comment type="caution">
    <text evidence="2">The sequence shown here is derived from an EMBL/GenBank/DDBJ whole genome shotgun (WGS) entry which is preliminary data.</text>
</comment>
<feature type="compositionally biased region" description="Basic residues" evidence="1">
    <location>
        <begin position="881"/>
        <end position="890"/>
    </location>
</feature>